<gene>
    <name evidence="9" type="primary">rimO</name>
    <name evidence="13" type="ordered locus">Desac_1537</name>
</gene>
<keyword evidence="2 9" id="KW-0004">4Fe-4S</keyword>
<keyword evidence="4 9" id="KW-0808">Transferase</keyword>
<comment type="catalytic activity">
    <reaction evidence="9">
        <text>L-aspartate(89)-[ribosomal protein uS12]-hydrogen + (sulfur carrier)-SH + AH2 + 2 S-adenosyl-L-methionine = 3-methylsulfanyl-L-aspartate(89)-[ribosomal protein uS12]-hydrogen + (sulfur carrier)-H + 5'-deoxyadenosine + L-methionine + A + S-adenosyl-L-homocysteine + 2 H(+)</text>
        <dbReference type="Rhea" id="RHEA:37087"/>
        <dbReference type="Rhea" id="RHEA-COMP:10460"/>
        <dbReference type="Rhea" id="RHEA-COMP:10461"/>
        <dbReference type="Rhea" id="RHEA-COMP:14737"/>
        <dbReference type="Rhea" id="RHEA-COMP:14739"/>
        <dbReference type="ChEBI" id="CHEBI:13193"/>
        <dbReference type="ChEBI" id="CHEBI:15378"/>
        <dbReference type="ChEBI" id="CHEBI:17319"/>
        <dbReference type="ChEBI" id="CHEBI:17499"/>
        <dbReference type="ChEBI" id="CHEBI:29917"/>
        <dbReference type="ChEBI" id="CHEBI:29961"/>
        <dbReference type="ChEBI" id="CHEBI:57844"/>
        <dbReference type="ChEBI" id="CHEBI:57856"/>
        <dbReference type="ChEBI" id="CHEBI:59789"/>
        <dbReference type="ChEBI" id="CHEBI:64428"/>
        <dbReference type="ChEBI" id="CHEBI:73599"/>
        <dbReference type="EC" id="2.8.4.4"/>
    </reaction>
</comment>
<dbReference type="PANTHER" id="PTHR43837:SF1">
    <property type="entry name" value="RIBOSOMAL PROTEIN US12 METHYLTHIOTRANSFERASE RIMO"/>
    <property type="match status" value="1"/>
</dbReference>
<dbReference type="HOGENOM" id="CLU_018697_0_1_7"/>
<reference evidence="13 14" key="1">
    <citation type="journal article" date="2011" name="Stand. Genomic Sci.">
        <title>Complete genome sequence of the acetate-degrading sulfate reducer Desulfobacca acetoxidans type strain (ASRB2).</title>
        <authorList>
            <person name="Goker M."/>
            <person name="Teshima H."/>
            <person name="Lapidus A."/>
            <person name="Nolan M."/>
            <person name="Lucas S."/>
            <person name="Hammon N."/>
            <person name="Deshpande S."/>
            <person name="Cheng J.F."/>
            <person name="Tapia R."/>
            <person name="Han C."/>
            <person name="Goodwin L."/>
            <person name="Pitluck S."/>
            <person name="Huntemann M."/>
            <person name="Liolios K."/>
            <person name="Ivanova N."/>
            <person name="Pagani I."/>
            <person name="Mavromatis K."/>
            <person name="Ovchinikova G."/>
            <person name="Pati A."/>
            <person name="Chen A."/>
            <person name="Palaniappan K."/>
            <person name="Land M."/>
            <person name="Hauser L."/>
            <person name="Brambilla E.M."/>
            <person name="Rohde M."/>
            <person name="Spring S."/>
            <person name="Detter J.C."/>
            <person name="Woyke T."/>
            <person name="Bristow J."/>
            <person name="Eisen J.A."/>
            <person name="Markowitz V."/>
            <person name="Hugenholtz P."/>
            <person name="Kyrpides N.C."/>
            <person name="Klenk H.P."/>
        </authorList>
    </citation>
    <scope>NUCLEOTIDE SEQUENCE [LARGE SCALE GENOMIC DNA]</scope>
    <source>
        <strain evidence="14">ATCC 700848 / DSM 11109 / ASRB2</strain>
    </source>
</reference>
<evidence type="ECO:0000256" key="1">
    <source>
        <dbReference type="ARBA" id="ARBA00003234"/>
    </source>
</evidence>
<evidence type="ECO:0000256" key="3">
    <source>
        <dbReference type="ARBA" id="ARBA00022490"/>
    </source>
</evidence>
<dbReference type="EC" id="2.8.4.4" evidence="9"/>
<sequence>MSGRQKTPPNTLRRLYPVSLGCAKNRVDTEIMLALLEAAGYQVVSRPQEADLMLVNTCGFITPACQEAIDTILELAAYKQDQPEKQLVVTGCLVQRYQQELLDLLPEVDIFLGVNDFPRIVEVIRARSTTGRLHCQDGWQDYELIWPRHLTTPFYSAYLKIAEGCSHHCTYCTIPQIRGPYRSRPLSTLVAEAKQLAAQGVRELNLVAQDTTAYGVDQGGRLLLPELLRQLAGIAALQWIRLLYGHPARVTPELLRVMADHPQICPYFDLPVQHVSDRLLHRMGRGYRQKDLWETLARIRTIIPAATLRTSVIVGFPGEREQDFAELCQVTAQMEFDHLGVFAYQPEEGTPAAKMAESVTPREANRRARRLRSLQARLNRKKLRRLKGTIQPVLIEGHSEETELLLRGRLAGQAPEADGQVYINAGWAELGRLTPVRITKTYTYDLLGEVVGGQTACSEIEKNLTSWPDHVSI</sequence>
<comment type="subcellular location">
    <subcellularLocation>
        <location evidence="9">Cytoplasm</location>
    </subcellularLocation>
</comment>
<dbReference type="Gene3D" id="3.40.50.12160">
    <property type="entry name" value="Methylthiotransferase, N-terminal domain"/>
    <property type="match status" value="1"/>
</dbReference>
<keyword evidence="14" id="KW-1185">Reference proteome</keyword>
<dbReference type="Gene3D" id="2.40.50.140">
    <property type="entry name" value="Nucleic acid-binding proteins"/>
    <property type="match status" value="1"/>
</dbReference>
<dbReference type="PROSITE" id="PS51449">
    <property type="entry name" value="MTTASE_N"/>
    <property type="match status" value="1"/>
</dbReference>
<comment type="similarity">
    <text evidence="9">Belongs to the methylthiotransferase family. RimO subfamily.</text>
</comment>
<feature type="binding site" evidence="9">
    <location>
        <position position="165"/>
    </location>
    <ligand>
        <name>[4Fe-4S] cluster</name>
        <dbReference type="ChEBI" id="CHEBI:49883"/>
        <label>2</label>
        <note>4Fe-4S-S-AdoMet</note>
    </ligand>
</feature>
<dbReference type="Pfam" id="PF00919">
    <property type="entry name" value="UPF0004"/>
    <property type="match status" value="1"/>
</dbReference>
<dbReference type="InterPro" id="IPR005839">
    <property type="entry name" value="Methylthiotransferase"/>
</dbReference>
<evidence type="ECO:0000259" key="12">
    <source>
        <dbReference type="PROSITE" id="PS51918"/>
    </source>
</evidence>
<keyword evidence="13" id="KW-0687">Ribonucleoprotein</keyword>
<dbReference type="GO" id="GO:0005829">
    <property type="term" value="C:cytosol"/>
    <property type="evidence" value="ECO:0007669"/>
    <property type="project" value="TreeGrafter"/>
</dbReference>
<feature type="binding site" evidence="9">
    <location>
        <position position="22"/>
    </location>
    <ligand>
        <name>[4Fe-4S] cluster</name>
        <dbReference type="ChEBI" id="CHEBI:49883"/>
        <label>1</label>
    </ligand>
</feature>
<dbReference type="InterPro" id="IPR058240">
    <property type="entry name" value="rSAM_sf"/>
</dbReference>
<dbReference type="InterPro" id="IPR012340">
    <property type="entry name" value="NA-bd_OB-fold"/>
</dbReference>
<dbReference type="Pfam" id="PF04055">
    <property type="entry name" value="Radical_SAM"/>
    <property type="match status" value="1"/>
</dbReference>
<dbReference type="CDD" id="cd01335">
    <property type="entry name" value="Radical_SAM"/>
    <property type="match status" value="1"/>
</dbReference>
<dbReference type="NCBIfam" id="TIGR01125">
    <property type="entry name" value="30S ribosomal protein S12 methylthiotransferase RimO"/>
    <property type="match status" value="1"/>
</dbReference>
<dbReference type="KEGG" id="dao:Desac_1537"/>
<dbReference type="GO" id="GO:0006400">
    <property type="term" value="P:tRNA modification"/>
    <property type="evidence" value="ECO:0007669"/>
    <property type="project" value="InterPro"/>
</dbReference>
<dbReference type="GO" id="GO:0005840">
    <property type="term" value="C:ribosome"/>
    <property type="evidence" value="ECO:0007669"/>
    <property type="project" value="UniProtKB-KW"/>
</dbReference>
<dbReference type="InterPro" id="IPR038135">
    <property type="entry name" value="Methylthiotransferase_N_sf"/>
</dbReference>
<dbReference type="PANTHER" id="PTHR43837">
    <property type="entry name" value="RIBOSOMAL PROTEIN S12 METHYLTHIOTRANSFERASE RIMO"/>
    <property type="match status" value="1"/>
</dbReference>
<comment type="function">
    <text evidence="9">Catalyzes the methylthiolation of an aspartic acid residue of ribosomal protein uS12.</text>
</comment>
<name>F2NHQ7_DESAR</name>
<dbReference type="NCBIfam" id="TIGR00089">
    <property type="entry name" value="MiaB/RimO family radical SAM methylthiotransferase"/>
    <property type="match status" value="1"/>
</dbReference>
<dbReference type="Proteomes" id="UP000000483">
    <property type="component" value="Chromosome"/>
</dbReference>
<dbReference type="SFLD" id="SFLDS00029">
    <property type="entry name" value="Radical_SAM"/>
    <property type="match status" value="1"/>
</dbReference>
<dbReference type="InterPro" id="IPR006638">
    <property type="entry name" value="Elp3/MiaA/NifB-like_rSAM"/>
</dbReference>
<evidence type="ECO:0000256" key="6">
    <source>
        <dbReference type="ARBA" id="ARBA00022723"/>
    </source>
</evidence>
<dbReference type="InterPro" id="IPR005840">
    <property type="entry name" value="Ribosomal_uS12_MeSTrfase_RimO"/>
</dbReference>
<accession>F2NHQ7</accession>
<dbReference type="InterPro" id="IPR002792">
    <property type="entry name" value="TRAM_dom"/>
</dbReference>
<feature type="binding site" evidence="9">
    <location>
        <position position="172"/>
    </location>
    <ligand>
        <name>[4Fe-4S] cluster</name>
        <dbReference type="ChEBI" id="CHEBI:49883"/>
        <label>2</label>
        <note>4Fe-4S-S-AdoMet</note>
    </ligand>
</feature>
<keyword evidence="6 9" id="KW-0479">Metal-binding</keyword>
<evidence type="ECO:0000256" key="4">
    <source>
        <dbReference type="ARBA" id="ARBA00022679"/>
    </source>
</evidence>
<dbReference type="GO" id="GO:0051539">
    <property type="term" value="F:4 iron, 4 sulfur cluster binding"/>
    <property type="evidence" value="ECO:0007669"/>
    <property type="project" value="UniProtKB-UniRule"/>
</dbReference>
<dbReference type="FunFam" id="3.80.30.20:FF:000001">
    <property type="entry name" value="tRNA-2-methylthio-N(6)-dimethylallyladenosine synthase 2"/>
    <property type="match status" value="1"/>
</dbReference>
<feature type="binding site" evidence="9">
    <location>
        <position position="92"/>
    </location>
    <ligand>
        <name>[4Fe-4S] cluster</name>
        <dbReference type="ChEBI" id="CHEBI:49883"/>
        <label>1</label>
    </ligand>
</feature>
<evidence type="ECO:0000256" key="8">
    <source>
        <dbReference type="ARBA" id="ARBA00023014"/>
    </source>
</evidence>
<dbReference type="FunFam" id="3.40.50.12160:FF:000003">
    <property type="entry name" value="CDK5 regulatory subunit-associated protein 1"/>
    <property type="match status" value="1"/>
</dbReference>
<dbReference type="PROSITE" id="PS50926">
    <property type="entry name" value="TRAM"/>
    <property type="match status" value="1"/>
</dbReference>
<protein>
    <recommendedName>
        <fullName evidence="9">Ribosomal protein uS12 methylthiotransferase RimO</fullName>
        <shortName evidence="9">uS12 MTTase</shortName>
        <shortName evidence="9">uS12 methylthiotransferase</shortName>
        <ecNumber evidence="9">2.8.4.4</ecNumber>
    </recommendedName>
    <alternativeName>
        <fullName evidence="9">Ribosomal protein uS12 (aspartate-C(3))-methylthiotransferase</fullName>
    </alternativeName>
    <alternativeName>
        <fullName evidence="9">Ribosome maturation factor RimO</fullName>
    </alternativeName>
</protein>
<feature type="domain" description="TRAM" evidence="10">
    <location>
        <begin position="384"/>
        <end position="452"/>
    </location>
</feature>
<evidence type="ECO:0000259" key="11">
    <source>
        <dbReference type="PROSITE" id="PS51449"/>
    </source>
</evidence>
<feature type="binding site" evidence="9">
    <location>
        <position position="169"/>
    </location>
    <ligand>
        <name>[4Fe-4S] cluster</name>
        <dbReference type="ChEBI" id="CHEBI:49883"/>
        <label>2</label>
        <note>4Fe-4S-S-AdoMet</note>
    </ligand>
</feature>
<dbReference type="InterPro" id="IPR007197">
    <property type="entry name" value="rSAM"/>
</dbReference>
<dbReference type="PROSITE" id="PS51918">
    <property type="entry name" value="RADICAL_SAM"/>
    <property type="match status" value="1"/>
</dbReference>
<evidence type="ECO:0000259" key="10">
    <source>
        <dbReference type="PROSITE" id="PS50926"/>
    </source>
</evidence>
<dbReference type="PROSITE" id="PS01278">
    <property type="entry name" value="MTTASE_RADICAL"/>
    <property type="match status" value="1"/>
</dbReference>
<dbReference type="GO" id="GO:0035599">
    <property type="term" value="F:aspartic acid methylthiotransferase activity"/>
    <property type="evidence" value="ECO:0007669"/>
    <property type="project" value="TreeGrafter"/>
</dbReference>
<keyword evidence="13" id="KW-0689">Ribosomal protein</keyword>
<feature type="domain" description="Radical SAM core" evidence="12">
    <location>
        <begin position="151"/>
        <end position="381"/>
    </location>
</feature>
<comment type="cofactor">
    <cofactor evidence="9">
        <name>[4Fe-4S] cluster</name>
        <dbReference type="ChEBI" id="CHEBI:49883"/>
    </cofactor>
    <text evidence="9">Binds 2 [4Fe-4S] clusters. One cluster is coordinated with 3 cysteines and an exchangeable S-adenosyl-L-methionine.</text>
</comment>
<evidence type="ECO:0000256" key="2">
    <source>
        <dbReference type="ARBA" id="ARBA00022485"/>
    </source>
</evidence>
<dbReference type="RefSeq" id="WP_013706502.1">
    <property type="nucleotide sequence ID" value="NC_015388.1"/>
</dbReference>
<comment type="function">
    <text evidence="1">Catalyzes the methylthiolation of N6-(dimethylallyl)adenosine (i(6)A), leading to the formation of 2-methylthio-N6-(dimethylallyl)adenosine (ms(2)i(6)A) at position 37 in tRNAs that read codons beginning with uridine.</text>
</comment>
<dbReference type="SMART" id="SM00729">
    <property type="entry name" value="Elp3"/>
    <property type="match status" value="1"/>
</dbReference>
<dbReference type="SFLD" id="SFLDF00274">
    <property type="entry name" value="ribosomal_protein_S12_methylth"/>
    <property type="match status" value="1"/>
</dbReference>
<keyword evidence="3 9" id="KW-0963">Cytoplasm</keyword>
<dbReference type="InterPro" id="IPR013848">
    <property type="entry name" value="Methylthiotransferase_N"/>
</dbReference>
<keyword evidence="7 9" id="KW-0408">Iron</keyword>
<dbReference type="HAMAP" id="MF_01865">
    <property type="entry name" value="MTTase_RimO"/>
    <property type="match status" value="1"/>
</dbReference>
<dbReference type="GO" id="GO:0103039">
    <property type="term" value="F:protein methylthiotransferase activity"/>
    <property type="evidence" value="ECO:0007669"/>
    <property type="project" value="UniProtKB-EC"/>
</dbReference>
<dbReference type="GO" id="GO:0046872">
    <property type="term" value="F:metal ion binding"/>
    <property type="evidence" value="ECO:0007669"/>
    <property type="project" value="UniProtKB-KW"/>
</dbReference>
<dbReference type="OrthoDB" id="9805215at2"/>
<evidence type="ECO:0000313" key="13">
    <source>
        <dbReference type="EMBL" id="AEB09392.1"/>
    </source>
</evidence>
<dbReference type="SFLD" id="SFLDG01082">
    <property type="entry name" value="B12-binding_domain_containing"/>
    <property type="match status" value="1"/>
</dbReference>
<evidence type="ECO:0000256" key="7">
    <source>
        <dbReference type="ARBA" id="ARBA00023004"/>
    </source>
</evidence>
<feature type="domain" description="MTTase N-terminal" evidence="11">
    <location>
        <begin position="13"/>
        <end position="129"/>
    </location>
</feature>
<organism evidence="13 14">
    <name type="scientific">Desulfobacca acetoxidans (strain ATCC 700848 / DSM 11109 / ASRB2)</name>
    <dbReference type="NCBI Taxonomy" id="880072"/>
    <lineage>
        <taxon>Bacteria</taxon>
        <taxon>Pseudomonadati</taxon>
        <taxon>Thermodesulfobacteriota</taxon>
        <taxon>Desulfobaccia</taxon>
        <taxon>Desulfobaccales</taxon>
        <taxon>Desulfobaccaceae</taxon>
        <taxon>Desulfobacca</taxon>
    </lineage>
</organism>
<dbReference type="InterPro" id="IPR020612">
    <property type="entry name" value="Methylthiotransferase_CS"/>
</dbReference>
<proteinExistence type="inferred from homology"/>
<evidence type="ECO:0000256" key="5">
    <source>
        <dbReference type="ARBA" id="ARBA00022691"/>
    </source>
</evidence>
<dbReference type="Gene3D" id="3.80.30.20">
    <property type="entry name" value="tm_1862 like domain"/>
    <property type="match status" value="1"/>
</dbReference>
<dbReference type="EMBL" id="CP002629">
    <property type="protein sequence ID" value="AEB09392.1"/>
    <property type="molecule type" value="Genomic_DNA"/>
</dbReference>
<keyword evidence="8 9" id="KW-0411">Iron-sulfur</keyword>
<feature type="binding site" evidence="9">
    <location>
        <position position="58"/>
    </location>
    <ligand>
        <name>[4Fe-4S] cluster</name>
        <dbReference type="ChEBI" id="CHEBI:49883"/>
        <label>1</label>
    </ligand>
</feature>
<keyword evidence="5 9" id="KW-0949">S-adenosyl-L-methionine</keyword>
<reference evidence="14" key="2">
    <citation type="submission" date="2011-03" db="EMBL/GenBank/DDBJ databases">
        <title>The complete genome of Desulfobacca acetoxidans DSM 11109.</title>
        <authorList>
            <consortium name="US DOE Joint Genome Institute (JGI-PGF)"/>
            <person name="Lucas S."/>
            <person name="Copeland A."/>
            <person name="Lapidus A."/>
            <person name="Bruce D."/>
            <person name="Goodwin L."/>
            <person name="Pitluck S."/>
            <person name="Peters L."/>
            <person name="Kyrpides N."/>
            <person name="Mavromatis K."/>
            <person name="Ivanova N."/>
            <person name="Ovchinnikova G."/>
            <person name="Teshima H."/>
            <person name="Detter J.C."/>
            <person name="Han C."/>
            <person name="Land M."/>
            <person name="Hauser L."/>
            <person name="Markowitz V."/>
            <person name="Cheng J.-F."/>
            <person name="Hugenholtz P."/>
            <person name="Woyke T."/>
            <person name="Wu D."/>
            <person name="Spring S."/>
            <person name="Schueler E."/>
            <person name="Brambilla E."/>
            <person name="Klenk H.-P."/>
            <person name="Eisen J.A."/>
        </authorList>
    </citation>
    <scope>NUCLEOTIDE SEQUENCE [LARGE SCALE GENOMIC DNA]</scope>
    <source>
        <strain evidence="14">ATCC 700848 / DSM 11109 / ASRB2</strain>
    </source>
</reference>
<dbReference type="eggNOG" id="COG0621">
    <property type="taxonomic scope" value="Bacteria"/>
</dbReference>
<dbReference type="SUPFAM" id="SSF102114">
    <property type="entry name" value="Radical SAM enzymes"/>
    <property type="match status" value="1"/>
</dbReference>
<dbReference type="STRING" id="880072.Desac_1537"/>
<dbReference type="SFLD" id="SFLDG01061">
    <property type="entry name" value="methylthiotransferase"/>
    <property type="match status" value="1"/>
</dbReference>
<dbReference type="Pfam" id="PF18693">
    <property type="entry name" value="TRAM_2"/>
    <property type="match status" value="1"/>
</dbReference>
<evidence type="ECO:0000256" key="9">
    <source>
        <dbReference type="HAMAP-Rule" id="MF_01865"/>
    </source>
</evidence>
<evidence type="ECO:0000313" key="14">
    <source>
        <dbReference type="Proteomes" id="UP000000483"/>
    </source>
</evidence>
<dbReference type="InterPro" id="IPR023404">
    <property type="entry name" value="rSAM_horseshoe"/>
</dbReference>
<dbReference type="AlphaFoldDB" id="F2NHQ7"/>